<keyword evidence="1" id="KW-0472">Membrane</keyword>
<sequence>MMWIKFILYPLGMFVLWQTIFLIEQVSLESLNAPKLLMTIITLIINWGMQILIGYKIPQLAPKHKFIASTTYILFLTFMITIYSITILLEGFKVAPQKIWMGCLFFHVIGMFMYFANNRDDFCWDDLLK</sequence>
<dbReference type="KEGG" id="ano:RR32_09330"/>
<accession>A0A2L1VGQ8</accession>
<evidence type="ECO:0000313" key="2">
    <source>
        <dbReference type="EMBL" id="AVF44318.1"/>
    </source>
</evidence>
<feature type="transmembrane region" description="Helical" evidence="1">
    <location>
        <begin position="67"/>
        <end position="92"/>
    </location>
</feature>
<protein>
    <submittedName>
        <fullName evidence="2">Uncharacterized protein</fullName>
    </submittedName>
</protein>
<dbReference type="EMBL" id="CP014019">
    <property type="protein sequence ID" value="AVF44318.1"/>
    <property type="molecule type" value="Genomic_DNA"/>
</dbReference>
<proteinExistence type="predicted"/>
<feature type="transmembrane region" description="Helical" evidence="1">
    <location>
        <begin position="6"/>
        <end position="24"/>
    </location>
</feature>
<dbReference type="RefSeq" id="WP_016804884.1">
    <property type="nucleotide sequence ID" value="NZ_BKOQ01000015.1"/>
</dbReference>
<organism evidence="2 3">
    <name type="scientific">Acinetobacter nosocomialis</name>
    <dbReference type="NCBI Taxonomy" id="106654"/>
    <lineage>
        <taxon>Bacteria</taxon>
        <taxon>Pseudomonadati</taxon>
        <taxon>Pseudomonadota</taxon>
        <taxon>Gammaproteobacteria</taxon>
        <taxon>Moraxellales</taxon>
        <taxon>Moraxellaceae</taxon>
        <taxon>Acinetobacter</taxon>
        <taxon>Acinetobacter calcoaceticus/baumannii complex</taxon>
    </lineage>
</organism>
<evidence type="ECO:0000256" key="1">
    <source>
        <dbReference type="SAM" id="Phobius"/>
    </source>
</evidence>
<dbReference type="AlphaFoldDB" id="A0A2L1VGQ8"/>
<gene>
    <name evidence="2" type="ORF">AL533_07935</name>
</gene>
<dbReference type="Proteomes" id="UP000237921">
    <property type="component" value="Chromosome"/>
</dbReference>
<feature type="transmembrane region" description="Helical" evidence="1">
    <location>
        <begin position="99"/>
        <end position="116"/>
    </location>
</feature>
<reference evidence="3" key="1">
    <citation type="submission" date="2017-12" db="EMBL/GenBank/DDBJ databases">
        <title>FDA dAtabase for Regulatory Grade micrObial Sequences (FDA-ARGOS): Supporting development and validation of Infectious Disease Dx tests.</title>
        <authorList>
            <person name="Hoffmann M."/>
            <person name="Allard M."/>
            <person name="Evans P."/>
            <person name="Brown E."/>
            <person name="Tallon L."/>
            <person name="Sadzewicz L."/>
            <person name="Sengamalay N."/>
            <person name="Ott S."/>
            <person name="Godinez A."/>
            <person name="Nagaraj S."/>
            <person name="Vavikolanu K."/>
            <person name="Aluvathingal J."/>
            <person name="Nadendla S."/>
            <person name="Sichtig H."/>
        </authorList>
    </citation>
    <scope>NUCLEOTIDE SEQUENCE [LARGE SCALE GENOMIC DNA]</scope>
    <source>
        <strain evidence="3">FDAARGOS_129</strain>
    </source>
</reference>
<name>A0A2L1VGQ8_ACINO</name>
<keyword evidence="1" id="KW-1133">Transmembrane helix</keyword>
<evidence type="ECO:0000313" key="3">
    <source>
        <dbReference type="Proteomes" id="UP000237921"/>
    </source>
</evidence>
<feature type="transmembrane region" description="Helical" evidence="1">
    <location>
        <begin position="36"/>
        <end position="55"/>
    </location>
</feature>
<keyword evidence="1" id="KW-0812">Transmembrane</keyword>